<dbReference type="SUPFAM" id="SSF53335">
    <property type="entry name" value="S-adenosyl-L-methionine-dependent methyltransferases"/>
    <property type="match status" value="1"/>
</dbReference>
<comment type="similarity">
    <text evidence="1">Belongs to the N(4)/N(6)-methyltransferase family.</text>
</comment>
<evidence type="ECO:0000256" key="1">
    <source>
        <dbReference type="ARBA" id="ARBA00006594"/>
    </source>
</evidence>
<evidence type="ECO:0000259" key="8">
    <source>
        <dbReference type="Pfam" id="PF01555"/>
    </source>
</evidence>
<proteinExistence type="inferred from homology"/>
<keyword evidence="5" id="KW-0949">S-adenosyl-L-methionine</keyword>
<evidence type="ECO:0000313" key="9">
    <source>
        <dbReference type="EMBL" id="XBO74674.1"/>
    </source>
</evidence>
<dbReference type="InterPro" id="IPR002295">
    <property type="entry name" value="N4/N6-MTase_EcoPI_Mod-like"/>
</dbReference>
<dbReference type="InterPro" id="IPR002052">
    <property type="entry name" value="DNA_methylase_N6_adenine_CS"/>
</dbReference>
<dbReference type="PRINTS" id="PR00506">
    <property type="entry name" value="D21N6MTFRASE"/>
</dbReference>
<evidence type="ECO:0000256" key="5">
    <source>
        <dbReference type="ARBA" id="ARBA00022691"/>
    </source>
</evidence>
<dbReference type="EMBL" id="CP098828">
    <property type="protein sequence ID" value="XBO74674.1"/>
    <property type="molecule type" value="Genomic_DNA"/>
</dbReference>
<dbReference type="EC" id="2.1.1.72" evidence="2"/>
<evidence type="ECO:0000256" key="2">
    <source>
        <dbReference type="ARBA" id="ARBA00011900"/>
    </source>
</evidence>
<dbReference type="PROSITE" id="PS00092">
    <property type="entry name" value="N6_MTASE"/>
    <property type="match status" value="1"/>
</dbReference>
<protein>
    <recommendedName>
        <fullName evidence="2">site-specific DNA-methyltransferase (adenine-specific)</fullName>
        <ecNumber evidence="2">2.1.1.72</ecNumber>
    </recommendedName>
</protein>
<feature type="compositionally biased region" description="Basic residues" evidence="7">
    <location>
        <begin position="109"/>
        <end position="120"/>
    </location>
</feature>
<dbReference type="GO" id="GO:0003677">
    <property type="term" value="F:DNA binding"/>
    <property type="evidence" value="ECO:0007669"/>
    <property type="project" value="InterPro"/>
</dbReference>
<gene>
    <name evidence="9" type="ORF">NFG57_17965</name>
</gene>
<dbReference type="GO" id="GO:0009007">
    <property type="term" value="F:site-specific DNA-methyltransferase (adenine-specific) activity"/>
    <property type="evidence" value="ECO:0007669"/>
    <property type="project" value="UniProtKB-EC"/>
</dbReference>
<dbReference type="PANTHER" id="PTHR13370:SF16">
    <property type="entry name" value="SITE-SPECIFIC DNA-METHYLTRANSFERASE (ADENINE-SPECIFIC)"/>
    <property type="match status" value="1"/>
</dbReference>
<dbReference type="GO" id="GO:0005737">
    <property type="term" value="C:cytoplasm"/>
    <property type="evidence" value="ECO:0007669"/>
    <property type="project" value="TreeGrafter"/>
</dbReference>
<keyword evidence="3" id="KW-0489">Methyltransferase</keyword>
<evidence type="ECO:0000256" key="4">
    <source>
        <dbReference type="ARBA" id="ARBA00022679"/>
    </source>
</evidence>
<dbReference type="Pfam" id="PF01555">
    <property type="entry name" value="N6_N4_Mtase"/>
    <property type="match status" value="1"/>
</dbReference>
<feature type="domain" description="DNA methylase N-4/N-6" evidence="8">
    <location>
        <begin position="311"/>
        <end position="639"/>
    </location>
</feature>
<organism evidence="9">
    <name type="scientific">Halomonas sp. H10-59</name>
    <dbReference type="NCBI Taxonomy" id="2950874"/>
    <lineage>
        <taxon>Bacteria</taxon>
        <taxon>Pseudomonadati</taxon>
        <taxon>Pseudomonadota</taxon>
        <taxon>Gammaproteobacteria</taxon>
        <taxon>Oceanospirillales</taxon>
        <taxon>Halomonadaceae</taxon>
        <taxon>Halomonas</taxon>
    </lineage>
</organism>
<dbReference type="AlphaFoldDB" id="A0AAU7KSW5"/>
<evidence type="ECO:0000256" key="7">
    <source>
        <dbReference type="SAM" id="MobiDB-lite"/>
    </source>
</evidence>
<dbReference type="REBASE" id="836462">
    <property type="entry name" value="M.HspH1059ORF17965P"/>
</dbReference>
<feature type="compositionally biased region" description="Low complexity" evidence="7">
    <location>
        <begin position="82"/>
        <end position="92"/>
    </location>
</feature>
<dbReference type="RefSeq" id="WP_348814896.1">
    <property type="nucleotide sequence ID" value="NZ_CP098828.1"/>
</dbReference>
<dbReference type="PANTHER" id="PTHR13370">
    <property type="entry name" value="RNA METHYLASE-RELATED"/>
    <property type="match status" value="1"/>
</dbReference>
<feature type="region of interest" description="Disordered" evidence="7">
    <location>
        <begin position="56"/>
        <end position="143"/>
    </location>
</feature>
<dbReference type="Gene3D" id="3.40.50.150">
    <property type="entry name" value="Vaccinia Virus protein VP39"/>
    <property type="match status" value="1"/>
</dbReference>
<dbReference type="InterPro" id="IPR029063">
    <property type="entry name" value="SAM-dependent_MTases_sf"/>
</dbReference>
<keyword evidence="4" id="KW-0808">Transferase</keyword>
<accession>A0AAU7KSW5</accession>
<evidence type="ECO:0000256" key="3">
    <source>
        <dbReference type="ARBA" id="ARBA00022603"/>
    </source>
</evidence>
<dbReference type="GO" id="GO:0032259">
    <property type="term" value="P:methylation"/>
    <property type="evidence" value="ECO:0007669"/>
    <property type="project" value="UniProtKB-KW"/>
</dbReference>
<name>A0AAU7KSW5_9GAMM</name>
<sequence>MSHIDAQLRELILSLVPDNGSTIGNARLLALLSGEAAEVEKADYERVRDGLIEEGVLGKGRGRGGSVYRLSPQSDDPRDAPAPDSDTPDLTLQIQEVPAELPFHQQQVKPRKAARSRSGQKKPEHSQVLSYRYEDKRKNNPHVGMVDTASDGVEETATWAYDPHLDPELQFDASANRAEVEALIDDALASGDQEQMKAALEELKRRQSPYLQWTGKAERTSFEVDTVSLHVHERIDPATILGEVQKRMKAGKKSGSAFQPDMFHAPFENLPLREAIDFYKHERDWANRLIAGDSLLVMNSMLHKEGMAGQVQMIYIDPPYGIKYGSNFQPFTNKRDVKDRKDEDLTQEPEMIKAFRDTWELGIHSYLTYLRDRLLLARELLSDSGSVFVQISDENLHHICEICDEVFGASNSIGIITFKKTTGAGSPSGGTDVLARVSDYLVWYGKDVNKTKYNQLYREKVLDGAGASGYSMVQDKSGSRRRIRSAEAPVEGVFTPDNLTSQSSGGPQVFPWPFMGQGFTPQKSGWKTTQSGMRRLEYSMRLYGAGNTLRYVRFLGDFAAFPINRLWDDTTTAGFGDPKNYVVQTNSKVIERCLLMTTDPGDLVLDPTCGSGTTAYVAEKWGRRWVTCDTSRVAVTLAKQRLMTASYDYYELKYPQEGLGGGFIYKTVPHITLKSIANNPEIDEIYEKKHPAILHCLERLNVALQKDPPSRPFVVMEGARKGQQIDFVKDAGKTQTLPSGEEVPVNALLEWEVPFDYPEHWNQEALDALAGFHSCRQAMQQHMDQSIANHAGQEVLYDQPEVSRDKLRITGPFTVEAVPFATVLGLDEAEQPKEADVAVARSGATSRHAQWREELLKAGIRGKGGQHLKLMDLETLPGAKYLHAVGTVAETGERVAVSFGPEYAALEQRQVEIAKNEASDLFPVPKLLVFCAFTFDPEAAKDIDSIKGIQALKVQMNTDLLTEDLKKNARSNESFWLMGQPDVEVHALKDGKLQVEVHGFDYFDTKSGELKSGGKRDIAVWELDTDYDDRSLYPRQVFFPMAGKKDGWYKLKKDIRAELNEELLGEYHGTRSLPFEPGDNRCIAVKIVDNRGIESLKVVRLD</sequence>
<dbReference type="GO" id="GO:0008170">
    <property type="term" value="F:N-methyltransferase activity"/>
    <property type="evidence" value="ECO:0007669"/>
    <property type="project" value="InterPro"/>
</dbReference>
<comment type="catalytic activity">
    <reaction evidence="6">
        <text>a 2'-deoxyadenosine in DNA + S-adenosyl-L-methionine = an N(6)-methyl-2'-deoxyadenosine in DNA + S-adenosyl-L-homocysteine + H(+)</text>
        <dbReference type="Rhea" id="RHEA:15197"/>
        <dbReference type="Rhea" id="RHEA-COMP:12418"/>
        <dbReference type="Rhea" id="RHEA-COMP:12419"/>
        <dbReference type="ChEBI" id="CHEBI:15378"/>
        <dbReference type="ChEBI" id="CHEBI:57856"/>
        <dbReference type="ChEBI" id="CHEBI:59789"/>
        <dbReference type="ChEBI" id="CHEBI:90615"/>
        <dbReference type="ChEBI" id="CHEBI:90616"/>
        <dbReference type="EC" id="2.1.1.72"/>
    </reaction>
</comment>
<dbReference type="InterPro" id="IPR002941">
    <property type="entry name" value="DNA_methylase_N4/N6"/>
</dbReference>
<evidence type="ECO:0000256" key="6">
    <source>
        <dbReference type="ARBA" id="ARBA00047942"/>
    </source>
</evidence>
<reference evidence="9" key="1">
    <citation type="submission" date="2022-06" db="EMBL/GenBank/DDBJ databases">
        <title>A novel DMS-producing enzyme.</title>
        <authorList>
            <person name="Zhang Y."/>
        </authorList>
    </citation>
    <scope>NUCLEOTIDE SEQUENCE</scope>
    <source>
        <strain evidence="9">H10-59</strain>
    </source>
</reference>